<keyword evidence="1" id="KW-0614">Plasmid</keyword>
<dbReference type="GO" id="GO:0008168">
    <property type="term" value="F:methyltransferase activity"/>
    <property type="evidence" value="ECO:0007669"/>
    <property type="project" value="UniProtKB-KW"/>
</dbReference>
<reference evidence="1" key="1">
    <citation type="submission" date="2021-02" db="EMBL/GenBank/DDBJ databases">
        <title>Skermanella TT6 skin isolate.</title>
        <authorList>
            <person name="Lee K."/>
            <person name="Ganzorig M."/>
        </authorList>
    </citation>
    <scope>NUCLEOTIDE SEQUENCE</scope>
    <source>
        <strain evidence="1">TT6</strain>
    </source>
</reference>
<dbReference type="Proteomes" id="UP000595197">
    <property type="component" value="Plasmid pTT6-1"/>
</dbReference>
<dbReference type="SUPFAM" id="SSF53335">
    <property type="entry name" value="S-adenosyl-L-methionine-dependent methyltransferases"/>
    <property type="match status" value="1"/>
</dbReference>
<evidence type="ECO:0000313" key="2">
    <source>
        <dbReference type="Proteomes" id="UP000595197"/>
    </source>
</evidence>
<sequence>MDTTGFSYAGSELELFRSAERWKTYWGSRLGGYVTGRVLEVGAGIGGTTEVLVTGRAIEWVCLEPDPALSDRLRRSVDAGRLPDRCRVVTGTVADLGAEDRFDTVLYIDVLEHIEDDRAELARAAARLEPGGHLIVLAPAHQFLFTAFDREIGHYRRYDRKSLLALEPPGLRMATAFYLDSVGMLASLGNRLLLRSSMPTAGQIRLWDRMMVPLSRGLDPLLRRSLGKTVVAIWTAP</sequence>
<dbReference type="CDD" id="cd02440">
    <property type="entry name" value="AdoMet_MTases"/>
    <property type="match status" value="1"/>
</dbReference>
<dbReference type="RefSeq" id="WP_201082165.1">
    <property type="nucleotide sequence ID" value="NZ_CP067421.1"/>
</dbReference>
<dbReference type="GO" id="GO:0032259">
    <property type="term" value="P:methylation"/>
    <property type="evidence" value="ECO:0007669"/>
    <property type="project" value="UniProtKB-KW"/>
</dbReference>
<gene>
    <name evidence="1" type="ORF">IGS68_31180</name>
</gene>
<name>A0ABX7BFQ3_9PROT</name>
<keyword evidence="2" id="KW-1185">Reference proteome</keyword>
<organism evidence="1 2">
    <name type="scientific">Skermanella cutis</name>
    <dbReference type="NCBI Taxonomy" id="2775420"/>
    <lineage>
        <taxon>Bacteria</taxon>
        <taxon>Pseudomonadati</taxon>
        <taxon>Pseudomonadota</taxon>
        <taxon>Alphaproteobacteria</taxon>
        <taxon>Rhodospirillales</taxon>
        <taxon>Azospirillaceae</taxon>
        <taxon>Skermanella</taxon>
    </lineage>
</organism>
<dbReference type="Gene3D" id="3.40.50.150">
    <property type="entry name" value="Vaccinia Virus protein VP39"/>
    <property type="match status" value="1"/>
</dbReference>
<proteinExistence type="predicted"/>
<dbReference type="EMBL" id="CP067421">
    <property type="protein sequence ID" value="QQP92903.1"/>
    <property type="molecule type" value="Genomic_DNA"/>
</dbReference>
<geneLocation type="plasmid" evidence="1 2">
    <name>pTT6-1</name>
</geneLocation>
<keyword evidence="1" id="KW-0808">Transferase</keyword>
<dbReference type="InterPro" id="IPR029063">
    <property type="entry name" value="SAM-dependent_MTases_sf"/>
</dbReference>
<evidence type="ECO:0000313" key="1">
    <source>
        <dbReference type="EMBL" id="QQP92903.1"/>
    </source>
</evidence>
<keyword evidence="1" id="KW-0489">Methyltransferase</keyword>
<protein>
    <submittedName>
        <fullName evidence="1">Class I SAM-dependent methyltransferase</fullName>
    </submittedName>
</protein>
<dbReference type="Pfam" id="PF13489">
    <property type="entry name" value="Methyltransf_23"/>
    <property type="match status" value="1"/>
</dbReference>
<accession>A0ABX7BFQ3</accession>